<feature type="transmembrane region" description="Helical" evidence="14">
    <location>
        <begin position="103"/>
        <end position="121"/>
    </location>
</feature>
<dbReference type="InterPro" id="IPR036890">
    <property type="entry name" value="HATPase_C_sf"/>
</dbReference>
<evidence type="ECO:0000256" key="3">
    <source>
        <dbReference type="ARBA" id="ARBA00012438"/>
    </source>
</evidence>
<protein>
    <recommendedName>
        <fullName evidence="3">histidine kinase</fullName>
        <ecNumber evidence="3">2.7.13.3</ecNumber>
    </recommendedName>
</protein>
<evidence type="ECO:0000259" key="15">
    <source>
        <dbReference type="PROSITE" id="PS50109"/>
    </source>
</evidence>
<keyword evidence="10" id="KW-0067">ATP-binding</keyword>
<sequence>MIFLIKPLIVNITIIFSLLFNSNMFFPFSKRKPLNFKQQTIFALFSAFAALLCMLYPIETLKETHFDLRMIPILLVTLYCGVYPGLLSAAIVSVVRFLIGGEFLYVGIAVSILAFIIAITFRPVFLKSANKGLYGLIILVFYYSGYIFILYNTVSFLDISFYLVYFLAFSATFLSLIYVVEHLILANQQFDETLYLEKLSTIGQMAAAFAHEIRNPITTVRGFIQYLNTDTKDDRLQQFAPLILDELDRTNKIITNYLTVAKPTSFSLKFVDLNMVLTDSVELLRPFGSYRNVSLELDLEGNHFIYSDEQHLKQVIMNIIKNGIESIDEEKGGYVKIEKKNGDTKGSAVITFTDNGIGMSEEQLEKIGLPYYTTKSKGTGLGSMITNRLVHEMKGKIIYDSKVEHGTRVTIILPTASQYRN</sequence>
<evidence type="ECO:0000256" key="13">
    <source>
        <dbReference type="ARBA" id="ARBA00023136"/>
    </source>
</evidence>
<feature type="transmembrane region" description="Helical" evidence="14">
    <location>
        <begin position="133"/>
        <end position="153"/>
    </location>
</feature>
<dbReference type="InterPro" id="IPR036097">
    <property type="entry name" value="HisK_dim/P_sf"/>
</dbReference>
<dbReference type="InterPro" id="IPR004358">
    <property type="entry name" value="Sig_transdc_His_kin-like_C"/>
</dbReference>
<keyword evidence="11 14" id="KW-1133">Transmembrane helix</keyword>
<evidence type="ECO:0000256" key="1">
    <source>
        <dbReference type="ARBA" id="ARBA00000085"/>
    </source>
</evidence>
<evidence type="ECO:0000256" key="10">
    <source>
        <dbReference type="ARBA" id="ARBA00022840"/>
    </source>
</evidence>
<dbReference type="SUPFAM" id="SSF47384">
    <property type="entry name" value="Homodimeric domain of signal transducing histidine kinase"/>
    <property type="match status" value="1"/>
</dbReference>
<dbReference type="GO" id="GO:0004673">
    <property type="term" value="F:protein histidine kinase activity"/>
    <property type="evidence" value="ECO:0007669"/>
    <property type="project" value="UniProtKB-EC"/>
</dbReference>
<dbReference type="InterPro" id="IPR003661">
    <property type="entry name" value="HisK_dim/P_dom"/>
</dbReference>
<evidence type="ECO:0000256" key="12">
    <source>
        <dbReference type="ARBA" id="ARBA00023012"/>
    </source>
</evidence>
<feature type="transmembrane region" description="Helical" evidence="14">
    <location>
        <begin position="40"/>
        <end position="58"/>
    </location>
</feature>
<accession>A0ABS2P499</accession>
<dbReference type="Gene3D" id="3.30.565.10">
    <property type="entry name" value="Histidine kinase-like ATPase, C-terminal domain"/>
    <property type="match status" value="1"/>
</dbReference>
<dbReference type="RefSeq" id="WP_204418314.1">
    <property type="nucleotide sequence ID" value="NZ_JAFBED010000008.1"/>
</dbReference>
<dbReference type="EMBL" id="JAFBED010000008">
    <property type="protein sequence ID" value="MBM7621533.1"/>
    <property type="molecule type" value="Genomic_DNA"/>
</dbReference>
<comment type="subcellular location">
    <subcellularLocation>
        <location evidence="2">Cell membrane</location>
        <topology evidence="2">Multi-pass membrane protein</topology>
    </subcellularLocation>
</comment>
<dbReference type="PRINTS" id="PR00344">
    <property type="entry name" value="BCTRLSENSOR"/>
</dbReference>
<dbReference type="PANTHER" id="PTHR43065">
    <property type="entry name" value="SENSOR HISTIDINE KINASE"/>
    <property type="match status" value="1"/>
</dbReference>
<comment type="catalytic activity">
    <reaction evidence="1">
        <text>ATP + protein L-histidine = ADP + protein N-phospho-L-histidine.</text>
        <dbReference type="EC" id="2.7.13.3"/>
    </reaction>
</comment>
<comment type="caution">
    <text evidence="16">The sequence shown here is derived from an EMBL/GenBank/DDBJ whole genome shotgun (WGS) entry which is preliminary data.</text>
</comment>
<evidence type="ECO:0000256" key="8">
    <source>
        <dbReference type="ARBA" id="ARBA00022741"/>
    </source>
</evidence>
<dbReference type="InterPro" id="IPR011620">
    <property type="entry name" value="Sig_transdc_His_kinase_LytS_TM"/>
</dbReference>
<evidence type="ECO:0000256" key="11">
    <source>
        <dbReference type="ARBA" id="ARBA00022989"/>
    </source>
</evidence>
<keyword evidence="7 14" id="KW-0812">Transmembrane</keyword>
<keyword evidence="9 16" id="KW-0418">Kinase</keyword>
<organism evidence="16 17">
    <name type="scientific">Sutcliffiella tianshenii</name>
    <dbReference type="NCBI Taxonomy" id="1463404"/>
    <lineage>
        <taxon>Bacteria</taxon>
        <taxon>Bacillati</taxon>
        <taxon>Bacillota</taxon>
        <taxon>Bacilli</taxon>
        <taxon>Bacillales</taxon>
        <taxon>Bacillaceae</taxon>
        <taxon>Sutcliffiella</taxon>
    </lineage>
</organism>
<dbReference type="SMART" id="SM00387">
    <property type="entry name" value="HATPase_c"/>
    <property type="match status" value="1"/>
</dbReference>
<feature type="domain" description="Histidine kinase" evidence="15">
    <location>
        <begin position="208"/>
        <end position="417"/>
    </location>
</feature>
<dbReference type="Pfam" id="PF02518">
    <property type="entry name" value="HATPase_c"/>
    <property type="match status" value="1"/>
</dbReference>
<dbReference type="Pfam" id="PF07694">
    <property type="entry name" value="5TM-5TMR_LYT"/>
    <property type="match status" value="1"/>
</dbReference>
<dbReference type="InterPro" id="IPR005467">
    <property type="entry name" value="His_kinase_dom"/>
</dbReference>
<evidence type="ECO:0000256" key="6">
    <source>
        <dbReference type="ARBA" id="ARBA00022679"/>
    </source>
</evidence>
<keyword evidence="4" id="KW-1003">Cell membrane</keyword>
<proteinExistence type="predicted"/>
<feature type="transmembrane region" description="Helical" evidence="14">
    <location>
        <begin position="70"/>
        <end position="97"/>
    </location>
</feature>
<reference evidence="16 17" key="1">
    <citation type="submission" date="2021-01" db="EMBL/GenBank/DDBJ databases">
        <title>Genomic Encyclopedia of Type Strains, Phase IV (KMG-IV): sequencing the most valuable type-strain genomes for metagenomic binning, comparative biology and taxonomic classification.</title>
        <authorList>
            <person name="Goeker M."/>
        </authorList>
    </citation>
    <scope>NUCLEOTIDE SEQUENCE [LARGE SCALE GENOMIC DNA]</scope>
    <source>
        <strain evidence="16 17">DSM 25879</strain>
    </source>
</reference>
<evidence type="ECO:0000256" key="14">
    <source>
        <dbReference type="SAM" id="Phobius"/>
    </source>
</evidence>
<dbReference type="SMART" id="SM00388">
    <property type="entry name" value="HisKA"/>
    <property type="match status" value="1"/>
</dbReference>
<dbReference type="PANTHER" id="PTHR43065:SF46">
    <property type="entry name" value="C4-DICARBOXYLATE TRANSPORT SENSOR PROTEIN DCTB"/>
    <property type="match status" value="1"/>
</dbReference>
<feature type="transmembrane region" description="Helical" evidence="14">
    <location>
        <begin position="159"/>
        <end position="180"/>
    </location>
</feature>
<evidence type="ECO:0000256" key="7">
    <source>
        <dbReference type="ARBA" id="ARBA00022692"/>
    </source>
</evidence>
<keyword evidence="8" id="KW-0547">Nucleotide-binding</keyword>
<dbReference type="EC" id="2.7.13.3" evidence="3"/>
<dbReference type="InterPro" id="IPR003594">
    <property type="entry name" value="HATPase_dom"/>
</dbReference>
<dbReference type="SUPFAM" id="SSF55874">
    <property type="entry name" value="ATPase domain of HSP90 chaperone/DNA topoisomerase II/histidine kinase"/>
    <property type="match status" value="1"/>
</dbReference>
<evidence type="ECO:0000313" key="17">
    <source>
        <dbReference type="Proteomes" id="UP000737402"/>
    </source>
</evidence>
<evidence type="ECO:0000256" key="4">
    <source>
        <dbReference type="ARBA" id="ARBA00022475"/>
    </source>
</evidence>
<keyword evidence="13 14" id="KW-0472">Membrane</keyword>
<keyword evidence="5" id="KW-0597">Phosphoprotein</keyword>
<keyword evidence="6 16" id="KW-0808">Transferase</keyword>
<dbReference type="Pfam" id="PF00512">
    <property type="entry name" value="HisKA"/>
    <property type="match status" value="1"/>
</dbReference>
<feature type="transmembrane region" description="Helical" evidence="14">
    <location>
        <begin position="7"/>
        <end position="28"/>
    </location>
</feature>
<gene>
    <name evidence="16" type="ORF">JOC95_003422</name>
</gene>
<evidence type="ECO:0000256" key="5">
    <source>
        <dbReference type="ARBA" id="ARBA00022553"/>
    </source>
</evidence>
<dbReference type="Gene3D" id="1.10.287.130">
    <property type="match status" value="1"/>
</dbReference>
<keyword evidence="12" id="KW-0902">Two-component regulatory system</keyword>
<evidence type="ECO:0000313" key="16">
    <source>
        <dbReference type="EMBL" id="MBM7621533.1"/>
    </source>
</evidence>
<dbReference type="CDD" id="cd00082">
    <property type="entry name" value="HisKA"/>
    <property type="match status" value="1"/>
</dbReference>
<evidence type="ECO:0000256" key="2">
    <source>
        <dbReference type="ARBA" id="ARBA00004651"/>
    </source>
</evidence>
<evidence type="ECO:0000256" key="9">
    <source>
        <dbReference type="ARBA" id="ARBA00022777"/>
    </source>
</evidence>
<dbReference type="PROSITE" id="PS50109">
    <property type="entry name" value="HIS_KIN"/>
    <property type="match status" value="1"/>
</dbReference>
<dbReference type="Proteomes" id="UP000737402">
    <property type="component" value="Unassembled WGS sequence"/>
</dbReference>
<keyword evidence="17" id="KW-1185">Reference proteome</keyword>
<name>A0ABS2P499_9BACI</name>
<dbReference type="Gene3D" id="1.10.1760.20">
    <property type="match status" value="1"/>
</dbReference>